<dbReference type="AlphaFoldDB" id="A0A7I8WBJ5"/>
<reference evidence="5 6" key="1">
    <citation type="submission" date="2020-08" db="EMBL/GenBank/DDBJ databases">
        <authorList>
            <person name="Hejnol A."/>
        </authorList>
    </citation>
    <scope>NUCLEOTIDE SEQUENCE [LARGE SCALE GENOMIC DNA]</scope>
</reference>
<gene>
    <name evidence="5" type="ORF">DGYR_LOCUS12875</name>
</gene>
<organism evidence="5 6">
    <name type="scientific">Dimorphilus gyrociliatus</name>
    <dbReference type="NCBI Taxonomy" id="2664684"/>
    <lineage>
        <taxon>Eukaryota</taxon>
        <taxon>Metazoa</taxon>
        <taxon>Spiralia</taxon>
        <taxon>Lophotrochozoa</taxon>
        <taxon>Annelida</taxon>
        <taxon>Polychaeta</taxon>
        <taxon>Polychaeta incertae sedis</taxon>
        <taxon>Dinophilidae</taxon>
        <taxon>Dimorphilus</taxon>
    </lineage>
</organism>
<dbReference type="OrthoDB" id="722566at2759"/>
<evidence type="ECO:0000313" key="5">
    <source>
        <dbReference type="EMBL" id="CAD5125509.1"/>
    </source>
</evidence>
<dbReference type="UniPathway" id="UPA00143"/>
<keyword evidence="6" id="KW-1185">Reference proteome</keyword>
<dbReference type="InterPro" id="IPR036047">
    <property type="entry name" value="F-box-like_dom_sf"/>
</dbReference>
<proteinExistence type="inferred from homology"/>
<dbReference type="SMART" id="SM00256">
    <property type="entry name" value="FBOX"/>
    <property type="match status" value="1"/>
</dbReference>
<dbReference type="GO" id="GO:0016567">
    <property type="term" value="P:protein ubiquitination"/>
    <property type="evidence" value="ECO:0007669"/>
    <property type="project" value="UniProtKB-UniPathway"/>
</dbReference>
<dbReference type="PANTHER" id="PTHR10706">
    <property type="entry name" value="F-BOX FAMILY PROTEIN"/>
    <property type="match status" value="1"/>
</dbReference>
<dbReference type="Pfam" id="PF12937">
    <property type="entry name" value="F-box-like"/>
    <property type="match status" value="1"/>
</dbReference>
<accession>A0A7I8WBJ5</accession>
<dbReference type="PANTHER" id="PTHR10706:SF130">
    <property type="entry name" value="F-BOX ONLY PROTEIN 31"/>
    <property type="match status" value="1"/>
</dbReference>
<evidence type="ECO:0000313" key="6">
    <source>
        <dbReference type="Proteomes" id="UP000549394"/>
    </source>
</evidence>
<dbReference type="PROSITE" id="PS50181">
    <property type="entry name" value="FBOX"/>
    <property type="match status" value="1"/>
</dbReference>
<protein>
    <submittedName>
        <fullName evidence="5">DgyrCDS13716</fullName>
    </submittedName>
</protein>
<dbReference type="InterPro" id="IPR045048">
    <property type="entry name" value="FBXO31/39"/>
</dbReference>
<dbReference type="Pfam" id="PF12014">
    <property type="entry name" value="Cyclin_D1_bind"/>
    <property type="match status" value="1"/>
</dbReference>
<comment type="caution">
    <text evidence="5">The sequence shown here is derived from an EMBL/GenBank/DDBJ whole genome shotgun (WGS) entry which is preliminary data.</text>
</comment>
<keyword evidence="3" id="KW-0833">Ubl conjugation pathway</keyword>
<dbReference type="EMBL" id="CAJFCJ010000027">
    <property type="protein sequence ID" value="CAD5125509.1"/>
    <property type="molecule type" value="Genomic_DNA"/>
</dbReference>
<dbReference type="SUPFAM" id="SSF81383">
    <property type="entry name" value="F-box domain"/>
    <property type="match status" value="1"/>
</dbReference>
<dbReference type="Proteomes" id="UP000549394">
    <property type="component" value="Unassembled WGS sequence"/>
</dbReference>
<sequence>MENICDLPFEILQNIFVNLDLKSLSEVGKTCKKFYTLTSSQDKAFWKRMIKIVLNKYSQYLGFWAADNPSTGGMVVIKFDNKEIAINCYYVLPKVNIKSKPTLLCLWRVDLEAKRIHYPFRKELYLSLNPVENNRFIIKESIGLDDLSTVITGREWILSQLEGDSEMVYDDFNNYEYISPQFFQFVHLSKKRHDNFARMLRTGIAYDKLDLNEKGYAECNTEIPEALIKPGTFIGTYSVHGSEIIKLHYEKSNSLFTAIGTKISGDDNVPSGQKTFKAKLEFSVGYLNIENEMNLTSPVYTKFDNSTPRPIGMKFNINKEFLDKFNDNVSTELPETCFLRFRGVGQVAGSSFSNPRYISGEWIIFDNDNFAFMWPELRHLSLYKRLQITVD</sequence>
<comment type="similarity">
    <text evidence="2">Belongs to the FBXO31 family.</text>
</comment>
<evidence type="ECO:0000256" key="1">
    <source>
        <dbReference type="ARBA" id="ARBA00004906"/>
    </source>
</evidence>
<evidence type="ECO:0000256" key="2">
    <source>
        <dbReference type="ARBA" id="ARBA00010611"/>
    </source>
</evidence>
<feature type="domain" description="F-box" evidence="4">
    <location>
        <begin position="1"/>
        <end position="49"/>
    </location>
</feature>
<name>A0A7I8WBJ5_9ANNE</name>
<evidence type="ECO:0000259" key="4">
    <source>
        <dbReference type="PROSITE" id="PS50181"/>
    </source>
</evidence>
<comment type="pathway">
    <text evidence="1">Protein modification; protein ubiquitination.</text>
</comment>
<dbReference type="InterPro" id="IPR001810">
    <property type="entry name" value="F-box_dom"/>
</dbReference>
<dbReference type="Gene3D" id="1.20.1280.50">
    <property type="match status" value="1"/>
</dbReference>
<evidence type="ECO:0000256" key="3">
    <source>
        <dbReference type="ARBA" id="ARBA00022786"/>
    </source>
</evidence>